<evidence type="ECO:0000256" key="1">
    <source>
        <dbReference type="SAM" id="MobiDB-lite"/>
    </source>
</evidence>
<dbReference type="EMBL" id="MCOG01000032">
    <property type="protein sequence ID" value="ORY73772.1"/>
    <property type="molecule type" value="Genomic_DNA"/>
</dbReference>
<reference evidence="2 3" key="1">
    <citation type="submission" date="2016-08" db="EMBL/GenBank/DDBJ databases">
        <title>A Parts List for Fungal Cellulosomes Revealed by Comparative Genomics.</title>
        <authorList>
            <consortium name="DOE Joint Genome Institute"/>
            <person name="Haitjema C.H."/>
            <person name="Gilmore S.P."/>
            <person name="Henske J.K."/>
            <person name="Solomon K.V."/>
            <person name="De Groot R."/>
            <person name="Kuo A."/>
            <person name="Mondo S.J."/>
            <person name="Salamov A.A."/>
            <person name="Labutti K."/>
            <person name="Zhao Z."/>
            <person name="Chiniquy J."/>
            <person name="Barry K."/>
            <person name="Brewer H.M."/>
            <person name="Purvine S.O."/>
            <person name="Wright A.T."/>
            <person name="Boxma B."/>
            <person name="Van Alen T."/>
            <person name="Hackstein J.H."/>
            <person name="Baker S.E."/>
            <person name="Grigoriev I.V."/>
            <person name="O'Malley M.A."/>
        </authorList>
    </citation>
    <scope>NUCLEOTIDE SEQUENCE [LARGE SCALE GENOMIC DNA]</scope>
    <source>
        <strain evidence="2 3">G1</strain>
    </source>
</reference>
<organism evidence="2 3">
    <name type="scientific">Neocallimastix californiae</name>
    <dbReference type="NCBI Taxonomy" id="1754190"/>
    <lineage>
        <taxon>Eukaryota</taxon>
        <taxon>Fungi</taxon>
        <taxon>Fungi incertae sedis</taxon>
        <taxon>Chytridiomycota</taxon>
        <taxon>Chytridiomycota incertae sedis</taxon>
        <taxon>Neocallimastigomycetes</taxon>
        <taxon>Neocallimastigales</taxon>
        <taxon>Neocallimastigaceae</taxon>
        <taxon>Neocallimastix</taxon>
    </lineage>
</organism>
<gene>
    <name evidence="2" type="ORF">LY90DRAFT_502958</name>
</gene>
<name>A0A1Y2EQH0_9FUNG</name>
<accession>A0A1Y2EQH0</accession>
<dbReference type="AlphaFoldDB" id="A0A1Y2EQH0"/>
<keyword evidence="3" id="KW-1185">Reference proteome</keyword>
<feature type="compositionally biased region" description="Polar residues" evidence="1">
    <location>
        <begin position="59"/>
        <end position="81"/>
    </location>
</feature>
<sequence>MEKYKIPYYAGFRMCNDYEKPQDIYQGHDRGKVANDIFNAMKGYFKCLDPIRINYEESTSNGYQNQEENKAVNSTNNNNQHTKSEVSDLLPCGGTEHLKIWRKFFKNYTMQ</sequence>
<evidence type="ECO:0000313" key="3">
    <source>
        <dbReference type="Proteomes" id="UP000193920"/>
    </source>
</evidence>
<feature type="region of interest" description="Disordered" evidence="1">
    <location>
        <begin position="59"/>
        <end position="88"/>
    </location>
</feature>
<protein>
    <submittedName>
        <fullName evidence="2">Uncharacterized protein</fullName>
    </submittedName>
</protein>
<proteinExistence type="predicted"/>
<evidence type="ECO:0000313" key="2">
    <source>
        <dbReference type="EMBL" id="ORY73772.1"/>
    </source>
</evidence>
<comment type="caution">
    <text evidence="2">The sequence shown here is derived from an EMBL/GenBank/DDBJ whole genome shotgun (WGS) entry which is preliminary data.</text>
</comment>
<dbReference type="Proteomes" id="UP000193920">
    <property type="component" value="Unassembled WGS sequence"/>
</dbReference>